<evidence type="ECO:0000256" key="1">
    <source>
        <dbReference type="PROSITE-ProRule" id="PRU00502"/>
    </source>
</evidence>
<proteinExistence type="predicted"/>
<evidence type="ECO:0000313" key="4">
    <source>
        <dbReference type="EMBL" id="KAL3774422.1"/>
    </source>
</evidence>
<feature type="coiled-coil region" evidence="2">
    <location>
        <begin position="639"/>
        <end position="701"/>
    </location>
</feature>
<keyword evidence="1" id="KW-0862">Zinc</keyword>
<dbReference type="InterPro" id="IPR001607">
    <property type="entry name" value="Znf_UBP"/>
</dbReference>
<protein>
    <recommendedName>
        <fullName evidence="3">UBP-type domain-containing protein</fullName>
    </recommendedName>
</protein>
<dbReference type="Gene3D" id="3.30.40.10">
    <property type="entry name" value="Zinc/RING finger domain, C3HC4 (zinc finger)"/>
    <property type="match status" value="1"/>
</dbReference>
<sequence length="770" mass="86351">MLLSSTVSDFDTYFQLDQVQRLKTWRMSFDQGAPASFFRITYDPVASPAEFLAAPAVNENSVFNGSSIKIIRAKSFHIHRCRTLALNIHGEDEGIFENERKLCCCTQNEKGELSHSNQAFGEMFSDAMLLALLISPTLTRSFIDAVQSPENKRNQSKAHHLVSDDVDQSLKDESNFRKSIHPCLCNSGPYYTIHNCTTLKNGNLNEPDNQDLVLLPRMSIYGIITADRDSILPADVVLFELNESSLKASITHTDTRSHHIARHIARYSSLLNHETASDAPWSVLKAFPVCSIAFIRDSFVTKEVSTTNELADNAQMKSINQKYVENSALPCCPVCLHRIDPKTLGLPGLKHHQKCSRRCSTPINPGDSMRASTQYSCKNEMKLEPWPPPARCNACLVICQRNSSLRVESSSDAFGLSSFVHGPSTCLKCHECGITRTLWVCLTCGVVGCGRYTLKHAADHFTSSGHPYSLELATMRIWDYENGSFVHRRDLLECPVLSMKWCNDSGKSDSIQSISPLIASAPSMGSSTCQDDSELNLESSFQRHGKNEGELNTCAMQDDVLLIQNTAHRSITTCQTGLQQNLVPDKLSPPSKKSTMVSQEYEALLQSALEDQAMHFEGEISHLRAELASSRIKHFEKISDREARQIKALRNDSERLKQEIEILSSALLEMQAEESKDRALSQKLLREKSISKELLDQLQKDIGSEHELCKMRMDDLDLQIEDLTANLRMRTRIARNEELSHAQIFGTADVVVDYDNKKKAKKSSRLGRKK</sequence>
<comment type="caution">
    <text evidence="4">The sequence shown here is derived from an EMBL/GenBank/DDBJ whole genome shotgun (WGS) entry which is preliminary data.</text>
</comment>
<keyword evidence="2" id="KW-0175">Coiled coil</keyword>
<dbReference type="PANTHER" id="PTHR24007">
    <property type="entry name" value="BRCA1-ASSOCIATED PROTEIN"/>
    <property type="match status" value="1"/>
</dbReference>
<dbReference type="Proteomes" id="UP001516023">
    <property type="component" value="Unassembled WGS sequence"/>
</dbReference>
<organism evidence="4 5">
    <name type="scientific">Cyclotella cryptica</name>
    <dbReference type="NCBI Taxonomy" id="29204"/>
    <lineage>
        <taxon>Eukaryota</taxon>
        <taxon>Sar</taxon>
        <taxon>Stramenopiles</taxon>
        <taxon>Ochrophyta</taxon>
        <taxon>Bacillariophyta</taxon>
        <taxon>Coscinodiscophyceae</taxon>
        <taxon>Thalassiosirophycidae</taxon>
        <taxon>Stephanodiscales</taxon>
        <taxon>Stephanodiscaceae</taxon>
        <taxon>Cyclotella</taxon>
    </lineage>
</organism>
<accession>A0ABD3NEL6</accession>
<dbReference type="SMART" id="SM00290">
    <property type="entry name" value="ZnF_UBP"/>
    <property type="match status" value="1"/>
</dbReference>
<evidence type="ECO:0000259" key="3">
    <source>
        <dbReference type="PROSITE" id="PS50271"/>
    </source>
</evidence>
<dbReference type="EMBL" id="JABMIG020000592">
    <property type="protein sequence ID" value="KAL3774422.1"/>
    <property type="molecule type" value="Genomic_DNA"/>
</dbReference>
<gene>
    <name evidence="4" type="ORF">HJC23_009471</name>
</gene>
<dbReference type="Pfam" id="PF02148">
    <property type="entry name" value="zf-UBP"/>
    <property type="match status" value="1"/>
</dbReference>
<dbReference type="PANTHER" id="PTHR24007:SF7">
    <property type="entry name" value="BRCA1-ASSOCIATED PROTEIN"/>
    <property type="match status" value="1"/>
</dbReference>
<evidence type="ECO:0000256" key="2">
    <source>
        <dbReference type="SAM" id="Coils"/>
    </source>
</evidence>
<name>A0ABD3NEL6_9STRA</name>
<keyword evidence="1" id="KW-0863">Zinc-finger</keyword>
<keyword evidence="5" id="KW-1185">Reference proteome</keyword>
<dbReference type="AlphaFoldDB" id="A0ABD3NEL6"/>
<dbReference type="SUPFAM" id="SSF57850">
    <property type="entry name" value="RING/U-box"/>
    <property type="match status" value="1"/>
</dbReference>
<dbReference type="GO" id="GO:0008270">
    <property type="term" value="F:zinc ion binding"/>
    <property type="evidence" value="ECO:0007669"/>
    <property type="project" value="UniProtKB-KW"/>
</dbReference>
<reference evidence="4 5" key="1">
    <citation type="journal article" date="2020" name="G3 (Bethesda)">
        <title>Improved Reference Genome for Cyclotella cryptica CCMP332, a Model for Cell Wall Morphogenesis, Salinity Adaptation, and Lipid Production in Diatoms (Bacillariophyta).</title>
        <authorList>
            <person name="Roberts W.R."/>
            <person name="Downey K.M."/>
            <person name="Ruck E.C."/>
            <person name="Traller J.C."/>
            <person name="Alverson A.J."/>
        </authorList>
    </citation>
    <scope>NUCLEOTIDE SEQUENCE [LARGE SCALE GENOMIC DNA]</scope>
    <source>
        <strain evidence="4 5">CCMP332</strain>
    </source>
</reference>
<keyword evidence="1" id="KW-0479">Metal-binding</keyword>
<dbReference type="PROSITE" id="PS50271">
    <property type="entry name" value="ZF_UBP"/>
    <property type="match status" value="1"/>
</dbReference>
<feature type="domain" description="UBP-type" evidence="3">
    <location>
        <begin position="411"/>
        <end position="506"/>
    </location>
</feature>
<evidence type="ECO:0000313" key="5">
    <source>
        <dbReference type="Proteomes" id="UP001516023"/>
    </source>
</evidence>
<dbReference type="InterPro" id="IPR013083">
    <property type="entry name" value="Znf_RING/FYVE/PHD"/>
</dbReference>